<proteinExistence type="predicted"/>
<dbReference type="EMBL" id="AMZH03020354">
    <property type="protein sequence ID" value="RRT39236.1"/>
    <property type="molecule type" value="Genomic_DNA"/>
</dbReference>
<name>A0A426XID0_ENSVE</name>
<feature type="region of interest" description="Disordered" evidence="1">
    <location>
        <begin position="1"/>
        <end position="110"/>
    </location>
</feature>
<gene>
    <name evidence="2" type="ORF">B296_00033083</name>
</gene>
<dbReference type="AlphaFoldDB" id="A0A426XID0"/>
<dbReference type="Proteomes" id="UP000287651">
    <property type="component" value="Unassembled WGS sequence"/>
</dbReference>
<sequence length="159" mass="16289">MHPLRFFNSGIGTKAVGRRGGQPRPAAMQGRPPTARPRPRPTHRGGACGHGELRPARKGSNRPQLDTCKGAGYRAMHASGGYHEGSEKEGRPATANPHAWPATHGQGQPIGAALAGMASCGQPARAATARSSTLAKGQATGRCAQVAATSGQEARGGFP</sequence>
<reference evidence="2 3" key="1">
    <citation type="journal article" date="2014" name="Agronomy (Basel)">
        <title>A Draft Genome Sequence for Ensete ventricosum, the Drought-Tolerant Tree Against Hunger.</title>
        <authorList>
            <person name="Harrison J."/>
            <person name="Moore K.A."/>
            <person name="Paszkiewicz K."/>
            <person name="Jones T."/>
            <person name="Grant M."/>
            <person name="Ambacheew D."/>
            <person name="Muzemil S."/>
            <person name="Studholme D.J."/>
        </authorList>
    </citation>
    <scope>NUCLEOTIDE SEQUENCE [LARGE SCALE GENOMIC DNA]</scope>
</reference>
<accession>A0A426XID0</accession>
<organism evidence="2 3">
    <name type="scientific">Ensete ventricosum</name>
    <name type="common">Abyssinian banana</name>
    <name type="synonym">Musa ensete</name>
    <dbReference type="NCBI Taxonomy" id="4639"/>
    <lineage>
        <taxon>Eukaryota</taxon>
        <taxon>Viridiplantae</taxon>
        <taxon>Streptophyta</taxon>
        <taxon>Embryophyta</taxon>
        <taxon>Tracheophyta</taxon>
        <taxon>Spermatophyta</taxon>
        <taxon>Magnoliopsida</taxon>
        <taxon>Liliopsida</taxon>
        <taxon>Zingiberales</taxon>
        <taxon>Musaceae</taxon>
        <taxon>Ensete</taxon>
    </lineage>
</organism>
<evidence type="ECO:0000313" key="2">
    <source>
        <dbReference type="EMBL" id="RRT39236.1"/>
    </source>
</evidence>
<protein>
    <submittedName>
        <fullName evidence="2">Uncharacterized protein</fullName>
    </submittedName>
</protein>
<comment type="caution">
    <text evidence="2">The sequence shown here is derived from an EMBL/GenBank/DDBJ whole genome shotgun (WGS) entry which is preliminary data.</text>
</comment>
<evidence type="ECO:0000256" key="1">
    <source>
        <dbReference type="SAM" id="MobiDB-lite"/>
    </source>
</evidence>
<evidence type="ECO:0000313" key="3">
    <source>
        <dbReference type="Proteomes" id="UP000287651"/>
    </source>
</evidence>